<dbReference type="PANTHER" id="PTHR11358">
    <property type="entry name" value="ARGINASE/AGMATINASE"/>
    <property type="match status" value="1"/>
</dbReference>
<evidence type="ECO:0008006" key="8">
    <source>
        <dbReference type="Google" id="ProtNLM"/>
    </source>
</evidence>
<dbReference type="CDD" id="cd11592">
    <property type="entry name" value="Agmatinase_PAH"/>
    <property type="match status" value="1"/>
</dbReference>
<evidence type="ECO:0000313" key="6">
    <source>
        <dbReference type="EMBL" id="KAF5347234.1"/>
    </source>
</evidence>
<keyword evidence="7" id="KW-1185">Reference proteome</keyword>
<dbReference type="PROSITE" id="PS51409">
    <property type="entry name" value="ARGINASE_2"/>
    <property type="match status" value="1"/>
</dbReference>
<dbReference type="OrthoDB" id="288726at2759"/>
<dbReference type="GO" id="GO:0008783">
    <property type="term" value="F:agmatinase activity"/>
    <property type="evidence" value="ECO:0007669"/>
    <property type="project" value="TreeGrafter"/>
</dbReference>
<dbReference type="GO" id="GO:0033389">
    <property type="term" value="P:putrescine biosynthetic process from arginine, via agmatine"/>
    <property type="evidence" value="ECO:0007669"/>
    <property type="project" value="TreeGrafter"/>
</dbReference>
<keyword evidence="2" id="KW-0479">Metal-binding</keyword>
<protein>
    <recommendedName>
        <fullName evidence="8">Agmatinase</fullName>
    </recommendedName>
</protein>
<dbReference type="Proteomes" id="UP000559027">
    <property type="component" value="Unassembled WGS sequence"/>
</dbReference>
<name>A0A8H5FS95_9AGAR</name>
<reference evidence="6 7" key="1">
    <citation type="journal article" date="2020" name="ISME J.">
        <title>Uncovering the hidden diversity of litter-decomposition mechanisms in mushroom-forming fungi.</title>
        <authorList>
            <person name="Floudas D."/>
            <person name="Bentzer J."/>
            <person name="Ahren D."/>
            <person name="Johansson T."/>
            <person name="Persson P."/>
            <person name="Tunlid A."/>
        </authorList>
    </citation>
    <scope>NUCLEOTIDE SEQUENCE [LARGE SCALE GENOMIC DNA]</scope>
    <source>
        <strain evidence="6 7">CBS 146.42</strain>
    </source>
</reference>
<evidence type="ECO:0000256" key="4">
    <source>
        <dbReference type="RuleBase" id="RU003684"/>
    </source>
</evidence>
<evidence type="ECO:0000256" key="2">
    <source>
        <dbReference type="ARBA" id="ARBA00022723"/>
    </source>
</evidence>
<dbReference type="InterPro" id="IPR006035">
    <property type="entry name" value="Ureohydrolase"/>
</dbReference>
<comment type="similarity">
    <text evidence="1">Belongs to the arginase family. Agmatinase subfamily.</text>
</comment>
<evidence type="ECO:0000256" key="3">
    <source>
        <dbReference type="ARBA" id="ARBA00022801"/>
    </source>
</evidence>
<dbReference type="PANTHER" id="PTHR11358:SF26">
    <property type="entry name" value="GUANIDINO ACID HYDROLASE, MITOCHONDRIAL"/>
    <property type="match status" value="1"/>
</dbReference>
<dbReference type="EMBL" id="JAACJO010000026">
    <property type="protein sequence ID" value="KAF5347234.1"/>
    <property type="molecule type" value="Genomic_DNA"/>
</dbReference>
<dbReference type="InterPro" id="IPR020855">
    <property type="entry name" value="Ureohydrolase_Mn_BS"/>
</dbReference>
<dbReference type="InterPro" id="IPR023696">
    <property type="entry name" value="Ureohydrolase_dom_sf"/>
</dbReference>
<keyword evidence="5" id="KW-0732">Signal</keyword>
<dbReference type="GO" id="GO:0046872">
    <property type="term" value="F:metal ion binding"/>
    <property type="evidence" value="ECO:0007669"/>
    <property type="project" value="UniProtKB-KW"/>
</dbReference>
<sequence length="432" mass="47088">MLIQPILVLLVQTAFSSTSPTSDIATRKSDSNVAQEPWSSKYGSQDDLEYTGPLSFMHMEYERCLDSNPLNIDTRFDIAVFGMPFDTKTSFRPGARFGPFAIRVGSRRLSDYAYDFNYGASPRGLGAKILDCGDVPVSPFDPAKALDQMETAYTTLLQRSVRNGTGVNSDYKDRTGGLAKDGHSHPRIVTLGGDHTIVLPILRSLNKVYGPVSVGNILNRPSGLADTSVNIGNFLGYRSKLTSNANSIFLVYSDTWDPSLFGDTPEEEITHGTFFAIAAREGLMTNTSVHAGIRTRLFGPQDFTYDNETVGFQVISAEDLDDYGMPRILDYIRKRVGESPVYLSVDIDVIDPSMAPGTGTPEVGGWTTREVKRLIRGLAGLNIVGADVVEVSPSYDHADITGIAAADIVYDILNMMQMDEPPALRNGPLASV</sequence>
<gene>
    <name evidence="6" type="ORF">D9756_009988</name>
</gene>
<dbReference type="SUPFAM" id="SSF52768">
    <property type="entry name" value="Arginase/deacetylase"/>
    <property type="match status" value="2"/>
</dbReference>
<evidence type="ECO:0000313" key="7">
    <source>
        <dbReference type="Proteomes" id="UP000559027"/>
    </source>
</evidence>
<accession>A0A8H5FS95</accession>
<feature type="chain" id="PRO_5034225734" description="Agmatinase" evidence="5">
    <location>
        <begin position="17"/>
        <end position="432"/>
    </location>
</feature>
<organism evidence="6 7">
    <name type="scientific">Leucocoprinus leucothites</name>
    <dbReference type="NCBI Taxonomy" id="201217"/>
    <lineage>
        <taxon>Eukaryota</taxon>
        <taxon>Fungi</taxon>
        <taxon>Dikarya</taxon>
        <taxon>Basidiomycota</taxon>
        <taxon>Agaricomycotina</taxon>
        <taxon>Agaricomycetes</taxon>
        <taxon>Agaricomycetidae</taxon>
        <taxon>Agaricales</taxon>
        <taxon>Agaricineae</taxon>
        <taxon>Agaricaceae</taxon>
        <taxon>Leucocoprinus</taxon>
    </lineage>
</organism>
<dbReference type="Pfam" id="PF00491">
    <property type="entry name" value="Arginase"/>
    <property type="match status" value="2"/>
</dbReference>
<feature type="signal peptide" evidence="5">
    <location>
        <begin position="1"/>
        <end position="16"/>
    </location>
</feature>
<proteinExistence type="inferred from homology"/>
<dbReference type="AlphaFoldDB" id="A0A8H5FS95"/>
<evidence type="ECO:0000256" key="5">
    <source>
        <dbReference type="SAM" id="SignalP"/>
    </source>
</evidence>
<comment type="caution">
    <text evidence="6">The sequence shown here is derived from an EMBL/GenBank/DDBJ whole genome shotgun (WGS) entry which is preliminary data.</text>
</comment>
<evidence type="ECO:0000256" key="1">
    <source>
        <dbReference type="ARBA" id="ARBA00009227"/>
    </source>
</evidence>
<dbReference type="Gene3D" id="3.40.800.10">
    <property type="entry name" value="Ureohydrolase domain"/>
    <property type="match status" value="2"/>
</dbReference>
<dbReference type="PROSITE" id="PS01053">
    <property type="entry name" value="ARGINASE_1"/>
    <property type="match status" value="1"/>
</dbReference>
<keyword evidence="3 4" id="KW-0378">Hydrolase</keyword>